<feature type="compositionally biased region" description="Basic and acidic residues" evidence="1">
    <location>
        <begin position="1"/>
        <end position="13"/>
    </location>
</feature>
<evidence type="ECO:0000313" key="2">
    <source>
        <dbReference type="EMBL" id="SVC62119.1"/>
    </source>
</evidence>
<reference evidence="2" key="1">
    <citation type="submission" date="2018-05" db="EMBL/GenBank/DDBJ databases">
        <authorList>
            <person name="Lanie J.A."/>
            <person name="Ng W.-L."/>
            <person name="Kazmierczak K.M."/>
            <person name="Andrzejewski T.M."/>
            <person name="Davidsen T.M."/>
            <person name="Wayne K.J."/>
            <person name="Tettelin H."/>
            <person name="Glass J.I."/>
            <person name="Rusch D."/>
            <person name="Podicherti R."/>
            <person name="Tsui H.-C.T."/>
            <person name="Winkler M.E."/>
        </authorList>
    </citation>
    <scope>NUCLEOTIDE SEQUENCE</scope>
</reference>
<dbReference type="AlphaFoldDB" id="A0A382NLP5"/>
<proteinExistence type="predicted"/>
<feature type="compositionally biased region" description="Polar residues" evidence="1">
    <location>
        <begin position="17"/>
        <end position="27"/>
    </location>
</feature>
<evidence type="ECO:0000256" key="1">
    <source>
        <dbReference type="SAM" id="MobiDB-lite"/>
    </source>
</evidence>
<dbReference type="EMBL" id="UINC01101366">
    <property type="protein sequence ID" value="SVC62119.1"/>
    <property type="molecule type" value="Genomic_DNA"/>
</dbReference>
<gene>
    <name evidence="2" type="ORF">METZ01_LOCUS314973</name>
</gene>
<sequence>MYYDGEVKGEQNAKGKINTNGVSVSIGRNSESNRKRYIGLVDEVLSGTNHYTQT</sequence>
<organism evidence="2">
    <name type="scientific">marine metagenome</name>
    <dbReference type="NCBI Taxonomy" id="408172"/>
    <lineage>
        <taxon>unclassified sequences</taxon>
        <taxon>metagenomes</taxon>
        <taxon>ecological metagenomes</taxon>
    </lineage>
</organism>
<protein>
    <submittedName>
        <fullName evidence="2">Uncharacterized protein</fullName>
    </submittedName>
</protein>
<accession>A0A382NLP5</accession>
<feature type="region of interest" description="Disordered" evidence="1">
    <location>
        <begin position="1"/>
        <end position="27"/>
    </location>
</feature>
<name>A0A382NLP5_9ZZZZ</name>